<dbReference type="FunFam" id="3.40.1190.20:FF:000003">
    <property type="entry name" value="Phosphomethylpyrimidine kinase ThiD"/>
    <property type="match status" value="1"/>
</dbReference>
<evidence type="ECO:0000256" key="15">
    <source>
        <dbReference type="ARBA" id="ARBA00043176"/>
    </source>
</evidence>
<evidence type="ECO:0000256" key="1">
    <source>
        <dbReference type="ARBA" id="ARBA00000151"/>
    </source>
</evidence>
<proteinExistence type="inferred from homology"/>
<dbReference type="InterPro" id="IPR013749">
    <property type="entry name" value="PM/HMP-P_kinase-1"/>
</dbReference>
<dbReference type="InterPro" id="IPR029056">
    <property type="entry name" value="Ribokinase-like"/>
</dbReference>
<reference evidence="18 19" key="1">
    <citation type="submission" date="2016-10" db="EMBL/GenBank/DDBJ databases">
        <authorList>
            <person name="de Groot N.N."/>
        </authorList>
    </citation>
    <scope>NUCLEOTIDE SEQUENCE [LARGE SCALE GENOMIC DNA]</scope>
    <source>
        <strain evidence="18 19">DSM 21771</strain>
    </source>
</reference>
<dbReference type="GO" id="GO:0008902">
    <property type="term" value="F:hydroxymethylpyrimidine kinase activity"/>
    <property type="evidence" value="ECO:0007669"/>
    <property type="project" value="UniProtKB-EC"/>
</dbReference>
<dbReference type="SUPFAM" id="SSF53613">
    <property type="entry name" value="Ribokinase-like"/>
    <property type="match status" value="1"/>
</dbReference>
<feature type="compositionally biased region" description="Basic and acidic residues" evidence="16">
    <location>
        <begin position="263"/>
        <end position="273"/>
    </location>
</feature>
<dbReference type="OrthoDB" id="9810880at2"/>
<evidence type="ECO:0000256" key="9">
    <source>
        <dbReference type="ARBA" id="ARBA00022741"/>
    </source>
</evidence>
<keyword evidence="11" id="KW-0067">ATP-binding</keyword>
<dbReference type="EC" id="2.7.4.7" evidence="6"/>
<evidence type="ECO:0000256" key="3">
    <source>
        <dbReference type="ARBA" id="ARBA00004769"/>
    </source>
</evidence>
<dbReference type="RefSeq" id="WP_090399857.1">
    <property type="nucleotide sequence ID" value="NZ_FNEN01000022.1"/>
</dbReference>
<comment type="catalytic activity">
    <reaction evidence="2">
        <text>4-amino-2-methyl-5-(phosphooxymethyl)pyrimidine + ATP = 4-amino-2-methyl-5-(diphosphooxymethyl)pyrimidine + ADP</text>
        <dbReference type="Rhea" id="RHEA:19893"/>
        <dbReference type="ChEBI" id="CHEBI:30616"/>
        <dbReference type="ChEBI" id="CHEBI:57841"/>
        <dbReference type="ChEBI" id="CHEBI:58354"/>
        <dbReference type="ChEBI" id="CHEBI:456216"/>
        <dbReference type="EC" id="2.7.4.7"/>
    </reaction>
</comment>
<dbReference type="GO" id="GO:0005524">
    <property type="term" value="F:ATP binding"/>
    <property type="evidence" value="ECO:0007669"/>
    <property type="project" value="UniProtKB-KW"/>
</dbReference>
<name>A0A1G8S312_9BACI</name>
<comment type="pathway">
    <text evidence="3">Cofactor biosynthesis; thiamine diphosphate biosynthesis; 4-amino-2-methyl-5-diphosphomethylpyrimidine from 5-amino-1-(5-phospho-D-ribosyl)imidazole: step 3/3.</text>
</comment>
<evidence type="ECO:0000256" key="10">
    <source>
        <dbReference type="ARBA" id="ARBA00022777"/>
    </source>
</evidence>
<dbReference type="AlphaFoldDB" id="A0A1G8S312"/>
<evidence type="ECO:0000256" key="7">
    <source>
        <dbReference type="ARBA" id="ARBA00019161"/>
    </source>
</evidence>
<gene>
    <name evidence="18" type="ORF">SAMN04488123_12225</name>
</gene>
<evidence type="ECO:0000256" key="13">
    <source>
        <dbReference type="ARBA" id="ARBA00037917"/>
    </source>
</evidence>
<evidence type="ECO:0000313" key="18">
    <source>
        <dbReference type="EMBL" id="SDJ23593.1"/>
    </source>
</evidence>
<comment type="catalytic activity">
    <reaction evidence="1">
        <text>4-amino-5-hydroxymethyl-2-methylpyrimidine + ATP = 4-amino-2-methyl-5-(phosphooxymethyl)pyrimidine + ADP + H(+)</text>
        <dbReference type="Rhea" id="RHEA:23096"/>
        <dbReference type="ChEBI" id="CHEBI:15378"/>
        <dbReference type="ChEBI" id="CHEBI:16892"/>
        <dbReference type="ChEBI" id="CHEBI:30616"/>
        <dbReference type="ChEBI" id="CHEBI:58354"/>
        <dbReference type="ChEBI" id="CHEBI:456216"/>
        <dbReference type="EC" id="2.7.1.49"/>
    </reaction>
</comment>
<evidence type="ECO:0000259" key="17">
    <source>
        <dbReference type="Pfam" id="PF08543"/>
    </source>
</evidence>
<evidence type="ECO:0000313" key="19">
    <source>
        <dbReference type="Proteomes" id="UP000198853"/>
    </source>
</evidence>
<keyword evidence="19" id="KW-1185">Reference proteome</keyword>
<evidence type="ECO:0000256" key="16">
    <source>
        <dbReference type="SAM" id="MobiDB-lite"/>
    </source>
</evidence>
<keyword evidence="8" id="KW-0808">Transferase</keyword>
<keyword evidence="9" id="KW-0547">Nucleotide-binding</keyword>
<evidence type="ECO:0000256" key="8">
    <source>
        <dbReference type="ARBA" id="ARBA00022679"/>
    </source>
</evidence>
<evidence type="ECO:0000256" key="2">
    <source>
        <dbReference type="ARBA" id="ARBA00000565"/>
    </source>
</evidence>
<feature type="domain" description="Pyridoxamine kinase/Phosphomethylpyrimidine kinase" evidence="17">
    <location>
        <begin position="14"/>
        <end position="258"/>
    </location>
</feature>
<dbReference type="GO" id="GO:0009228">
    <property type="term" value="P:thiamine biosynthetic process"/>
    <property type="evidence" value="ECO:0007669"/>
    <property type="project" value="UniProtKB-KW"/>
</dbReference>
<dbReference type="PANTHER" id="PTHR20858:SF17">
    <property type="entry name" value="HYDROXYMETHYLPYRIMIDINE_PHOSPHOMETHYLPYRIMIDINE KINASE THI20-RELATED"/>
    <property type="match status" value="1"/>
</dbReference>
<accession>A0A1G8S312</accession>
<dbReference type="EC" id="2.7.1.49" evidence="5"/>
<evidence type="ECO:0000256" key="4">
    <source>
        <dbReference type="ARBA" id="ARBA00009879"/>
    </source>
</evidence>
<dbReference type="GO" id="GO:0005829">
    <property type="term" value="C:cytosol"/>
    <property type="evidence" value="ECO:0007669"/>
    <property type="project" value="TreeGrafter"/>
</dbReference>
<evidence type="ECO:0000256" key="11">
    <source>
        <dbReference type="ARBA" id="ARBA00022840"/>
    </source>
</evidence>
<dbReference type="CDD" id="cd01169">
    <property type="entry name" value="HMPP_kinase"/>
    <property type="match status" value="1"/>
</dbReference>
<comment type="similarity">
    <text evidence="4">Belongs to the ThiD family.</text>
</comment>
<evidence type="ECO:0000256" key="12">
    <source>
        <dbReference type="ARBA" id="ARBA00022977"/>
    </source>
</evidence>
<evidence type="ECO:0000256" key="6">
    <source>
        <dbReference type="ARBA" id="ARBA00012963"/>
    </source>
</evidence>
<sequence>MTEIAKALTVAGTDPSGGAGIHADLKTFQEIGVYGMSVITSVVSQNTLGVKSFVDLELDFVESQFDAVYEDIPPDAVKSGMLSNPEVMALTARKMKEAGVANYVLDPVMIASSGHALISEDARVAVAKELLPLATVVTPNLPEAEALTNKTIKTVEDMKEAGRVLVEEYGANAALIKGGHYEGEADDFLYDGDTFEKFSAERFDTKHTHGSGCTYAAVITAGLANGKTLYDAVKDGKAYITAAISNPLNIGKGQGPTNHWGHRWSEIHSKEKA</sequence>
<dbReference type="GO" id="GO:0008972">
    <property type="term" value="F:phosphomethylpyrimidine kinase activity"/>
    <property type="evidence" value="ECO:0007669"/>
    <property type="project" value="UniProtKB-EC"/>
</dbReference>
<dbReference type="Proteomes" id="UP000198853">
    <property type="component" value="Unassembled WGS sequence"/>
</dbReference>
<dbReference type="InterPro" id="IPR004399">
    <property type="entry name" value="HMP/HMP-P_kinase_dom"/>
</dbReference>
<dbReference type="Pfam" id="PF08543">
    <property type="entry name" value="Phos_pyr_kin"/>
    <property type="match status" value="1"/>
</dbReference>
<evidence type="ECO:0000256" key="5">
    <source>
        <dbReference type="ARBA" id="ARBA00012135"/>
    </source>
</evidence>
<dbReference type="Gene3D" id="3.40.1190.20">
    <property type="match status" value="1"/>
</dbReference>
<keyword evidence="12" id="KW-0784">Thiamine biosynthesis</keyword>
<dbReference type="EMBL" id="FNEN01000022">
    <property type="protein sequence ID" value="SDJ23593.1"/>
    <property type="molecule type" value="Genomic_DNA"/>
</dbReference>
<evidence type="ECO:0000256" key="14">
    <source>
        <dbReference type="ARBA" id="ARBA00042102"/>
    </source>
</evidence>
<comment type="pathway">
    <text evidence="13">Cofactor biosynthesis; thiamine diphosphate biosynthesis; 4-amino-2-methyl-5-diphosphomethylpyrimidine from 5-amino-1-(5-phospho-D-ribosyl)imidazole: step 2/3.</text>
</comment>
<dbReference type="NCBIfam" id="TIGR00097">
    <property type="entry name" value="HMP-P_kinase"/>
    <property type="match status" value="1"/>
</dbReference>
<keyword evidence="10 18" id="KW-0418">Kinase</keyword>
<feature type="region of interest" description="Disordered" evidence="16">
    <location>
        <begin position="254"/>
        <end position="273"/>
    </location>
</feature>
<organism evidence="18 19">
    <name type="scientific">Natribacillus halophilus</name>
    <dbReference type="NCBI Taxonomy" id="549003"/>
    <lineage>
        <taxon>Bacteria</taxon>
        <taxon>Bacillati</taxon>
        <taxon>Bacillota</taxon>
        <taxon>Bacilli</taxon>
        <taxon>Bacillales</taxon>
        <taxon>Bacillaceae</taxon>
        <taxon>Natribacillus</taxon>
    </lineage>
</organism>
<dbReference type="PANTHER" id="PTHR20858">
    <property type="entry name" value="PHOSPHOMETHYLPYRIMIDINE KINASE"/>
    <property type="match status" value="1"/>
</dbReference>
<protein>
    <recommendedName>
        <fullName evidence="7">Hydroxymethylpyrimidine/phosphomethylpyrimidine kinase</fullName>
        <ecNumber evidence="5">2.7.1.49</ecNumber>
        <ecNumber evidence="6">2.7.4.7</ecNumber>
    </recommendedName>
    <alternativeName>
        <fullName evidence="14">Hydroxymethylpyrimidine kinase</fullName>
    </alternativeName>
    <alternativeName>
        <fullName evidence="15">Hydroxymethylpyrimidine phosphate kinase</fullName>
    </alternativeName>
</protein>